<proteinExistence type="predicted"/>
<feature type="compositionally biased region" description="Basic residues" evidence="1">
    <location>
        <begin position="148"/>
        <end position="168"/>
    </location>
</feature>
<protein>
    <submittedName>
        <fullName evidence="2">Uncharacterized protein</fullName>
    </submittedName>
</protein>
<sequence>MARKHPRSNFAVSLDEPELTAKKKMHESDRPHKSQTPSRHTGRSTRNSLDAAYHVIPSKLSTPKVTKYARRAHDASTRAATRKAKLAAELTNLADFNKPPVSRSRQQGSRKTLEDGFYSSDNDSEGRHVPQPSRRSVKVASLSDRLRTQGKRIIKRQAKAPSSRKRRDKLLAEVEQLQLWHGWESEEHDDSSDSDSEDEPLPRSHSRRYPPKVLGSQNTPWSELSGELRNIIYEYAMSNEEEKTVNVVHYPYGIPRRSVRGINSTTNFAHSYWGFTQTCRTIRQEFTPWLLGKRRVRTPIATLNDYIDTFHRPNSEGQRIGWIEPICRGAPLPEPGVEVVRDMCETYSTWSGSALPTTGLQGIRVTSRVSKEDGSESDDDEDDEAWREIILKLDVGRPEVRTLTHIQQLENLNRFIFASKLAENKRVSLQASFGGGLAEWVVRRPGTVYMRWKESKVRGKHISRWLDFARDQARGFSETIIY</sequence>
<accession>A0A9W9CNF9</accession>
<reference evidence="2" key="1">
    <citation type="submission" date="2022-10" db="EMBL/GenBank/DDBJ databases">
        <title>Tapping the CABI collections for fungal endophytes: first genome assemblies for Collariella, Neodidymelliopsis, Ascochyta clinopodiicola, Didymella pomorum, Didymosphaeria variabile, Neocosmospora piperis and Neocucurbitaria cava.</title>
        <authorList>
            <person name="Hill R."/>
        </authorList>
    </citation>
    <scope>NUCLEOTIDE SEQUENCE</scope>
    <source>
        <strain evidence="2">IMI 356814</strain>
    </source>
</reference>
<dbReference type="OrthoDB" id="3679062at2759"/>
<gene>
    <name evidence="2" type="ORF">N0V83_003204</name>
</gene>
<evidence type="ECO:0000256" key="1">
    <source>
        <dbReference type="SAM" id="MobiDB-lite"/>
    </source>
</evidence>
<organism evidence="2 3">
    <name type="scientific">Neocucurbitaria cava</name>
    <dbReference type="NCBI Taxonomy" id="798079"/>
    <lineage>
        <taxon>Eukaryota</taxon>
        <taxon>Fungi</taxon>
        <taxon>Dikarya</taxon>
        <taxon>Ascomycota</taxon>
        <taxon>Pezizomycotina</taxon>
        <taxon>Dothideomycetes</taxon>
        <taxon>Pleosporomycetidae</taxon>
        <taxon>Pleosporales</taxon>
        <taxon>Pleosporineae</taxon>
        <taxon>Cucurbitariaceae</taxon>
        <taxon>Neocucurbitaria</taxon>
    </lineage>
</organism>
<name>A0A9W9CNF9_9PLEO</name>
<dbReference type="AlphaFoldDB" id="A0A9W9CNF9"/>
<feature type="compositionally biased region" description="Polar residues" evidence="1">
    <location>
        <begin position="34"/>
        <end position="48"/>
    </location>
</feature>
<comment type="caution">
    <text evidence="2">The sequence shown here is derived from an EMBL/GenBank/DDBJ whole genome shotgun (WGS) entry which is preliminary data.</text>
</comment>
<evidence type="ECO:0000313" key="3">
    <source>
        <dbReference type="Proteomes" id="UP001140560"/>
    </source>
</evidence>
<dbReference type="Proteomes" id="UP001140560">
    <property type="component" value="Unassembled WGS sequence"/>
</dbReference>
<feature type="compositionally biased region" description="Acidic residues" evidence="1">
    <location>
        <begin position="186"/>
        <end position="199"/>
    </location>
</feature>
<evidence type="ECO:0000313" key="2">
    <source>
        <dbReference type="EMBL" id="KAJ4372913.1"/>
    </source>
</evidence>
<dbReference type="EMBL" id="JAPEUY010000005">
    <property type="protein sequence ID" value="KAJ4372913.1"/>
    <property type="molecule type" value="Genomic_DNA"/>
</dbReference>
<feature type="region of interest" description="Disordered" evidence="1">
    <location>
        <begin position="182"/>
        <end position="220"/>
    </location>
</feature>
<keyword evidence="3" id="KW-1185">Reference proteome</keyword>
<feature type="region of interest" description="Disordered" evidence="1">
    <location>
        <begin position="1"/>
        <end position="168"/>
    </location>
</feature>